<dbReference type="EMBL" id="LGIA01000146">
    <property type="protein sequence ID" value="KOH45308.1"/>
    <property type="molecule type" value="Genomic_DNA"/>
</dbReference>
<evidence type="ECO:0000313" key="2">
    <source>
        <dbReference type="Proteomes" id="UP000036958"/>
    </source>
</evidence>
<sequence length="46" mass="5499">MQKWDDRLRLTVNQTEKLHDRTEAQKTRRKCLMTGRKCKKPDGNAI</sequence>
<protein>
    <submittedName>
        <fullName evidence="1">Uncharacterized protein</fullName>
    </submittedName>
</protein>
<name>A0A0L8VAC9_9BACT</name>
<gene>
    <name evidence="1" type="ORF">NC99_19160</name>
</gene>
<dbReference type="AlphaFoldDB" id="A0A0L8VAC9"/>
<dbReference type="Proteomes" id="UP000036958">
    <property type="component" value="Unassembled WGS sequence"/>
</dbReference>
<organism evidence="1 2">
    <name type="scientific">Sunxiuqinia dokdonensis</name>
    <dbReference type="NCBI Taxonomy" id="1409788"/>
    <lineage>
        <taxon>Bacteria</taxon>
        <taxon>Pseudomonadati</taxon>
        <taxon>Bacteroidota</taxon>
        <taxon>Bacteroidia</taxon>
        <taxon>Marinilabiliales</taxon>
        <taxon>Prolixibacteraceae</taxon>
        <taxon>Sunxiuqinia</taxon>
    </lineage>
</organism>
<evidence type="ECO:0000313" key="1">
    <source>
        <dbReference type="EMBL" id="KOH45308.1"/>
    </source>
</evidence>
<keyword evidence="2" id="KW-1185">Reference proteome</keyword>
<reference evidence="2" key="1">
    <citation type="submission" date="2015-07" db="EMBL/GenBank/DDBJ databases">
        <title>Genome sequencing of Sunxiuqinia dokdonensis strain SK.</title>
        <authorList>
            <person name="Ahn S."/>
            <person name="Kim B.-C."/>
        </authorList>
    </citation>
    <scope>NUCLEOTIDE SEQUENCE [LARGE SCALE GENOMIC DNA]</scope>
    <source>
        <strain evidence="2">SK</strain>
    </source>
</reference>
<dbReference type="STRING" id="1409788.NC99_19160"/>
<accession>A0A0L8VAC9</accession>
<proteinExistence type="predicted"/>
<comment type="caution">
    <text evidence="1">The sequence shown here is derived from an EMBL/GenBank/DDBJ whole genome shotgun (WGS) entry which is preliminary data.</text>
</comment>